<dbReference type="InterPro" id="IPR005225">
    <property type="entry name" value="Small_GTP-bd"/>
</dbReference>
<dbReference type="HOGENOM" id="CLU_002794_3_1_1"/>
<comment type="subcellular location">
    <subcellularLocation>
        <location evidence="1">Cytoplasm</location>
    </subcellularLocation>
</comment>
<dbReference type="SUPFAM" id="SSF50447">
    <property type="entry name" value="Translation proteins"/>
    <property type="match status" value="1"/>
</dbReference>
<gene>
    <name evidence="12" type="ORF">M408DRAFT_329481</name>
</gene>
<evidence type="ECO:0000256" key="6">
    <source>
        <dbReference type="ARBA" id="ARBA00023134"/>
    </source>
</evidence>
<dbReference type="NCBIfam" id="TIGR00231">
    <property type="entry name" value="small_GTP"/>
    <property type="match status" value="1"/>
</dbReference>
<evidence type="ECO:0000256" key="2">
    <source>
        <dbReference type="ARBA" id="ARBA00022490"/>
    </source>
</evidence>
<dbReference type="Gene3D" id="3.30.70.240">
    <property type="match status" value="1"/>
</dbReference>
<organism evidence="12 13">
    <name type="scientific">Serendipita vermifera MAFF 305830</name>
    <dbReference type="NCBI Taxonomy" id="933852"/>
    <lineage>
        <taxon>Eukaryota</taxon>
        <taxon>Fungi</taxon>
        <taxon>Dikarya</taxon>
        <taxon>Basidiomycota</taxon>
        <taxon>Agaricomycotina</taxon>
        <taxon>Agaricomycetes</taxon>
        <taxon>Sebacinales</taxon>
        <taxon>Serendipitaceae</taxon>
        <taxon>Serendipita</taxon>
    </lineage>
</organism>
<dbReference type="FunFam" id="3.90.1430.10:FF:000002">
    <property type="entry name" value="Elongation factor like GTPase 1"/>
    <property type="match status" value="1"/>
</dbReference>
<reference evidence="13" key="2">
    <citation type="submission" date="2015-01" db="EMBL/GenBank/DDBJ databases">
        <title>Evolutionary Origins and Diversification of the Mycorrhizal Mutualists.</title>
        <authorList>
            <consortium name="DOE Joint Genome Institute"/>
            <consortium name="Mycorrhizal Genomics Consortium"/>
            <person name="Kohler A."/>
            <person name="Kuo A."/>
            <person name="Nagy L.G."/>
            <person name="Floudas D."/>
            <person name="Copeland A."/>
            <person name="Barry K.W."/>
            <person name="Cichocki N."/>
            <person name="Veneault-Fourrey C."/>
            <person name="LaButti K."/>
            <person name="Lindquist E.A."/>
            <person name="Lipzen A."/>
            <person name="Lundell T."/>
            <person name="Morin E."/>
            <person name="Murat C."/>
            <person name="Riley R."/>
            <person name="Ohm R."/>
            <person name="Sun H."/>
            <person name="Tunlid A."/>
            <person name="Henrissat B."/>
            <person name="Grigoriev I.V."/>
            <person name="Hibbett D.S."/>
            <person name="Martin F."/>
        </authorList>
    </citation>
    <scope>NUCLEOTIDE SEQUENCE [LARGE SCALE GENOMIC DNA]</scope>
    <source>
        <strain evidence="13">MAFF 305830</strain>
    </source>
</reference>
<dbReference type="GO" id="GO:0043022">
    <property type="term" value="F:ribosome binding"/>
    <property type="evidence" value="ECO:0007669"/>
    <property type="project" value="TreeGrafter"/>
</dbReference>
<dbReference type="GO" id="GO:0042256">
    <property type="term" value="P:cytosolic ribosome assembly"/>
    <property type="evidence" value="ECO:0007669"/>
    <property type="project" value="TreeGrafter"/>
</dbReference>
<protein>
    <recommendedName>
        <fullName evidence="8">Ribosome assembly protein 1</fullName>
    </recommendedName>
    <alternativeName>
        <fullName evidence="9">Elongation factor-like 1</fullName>
    </alternativeName>
</protein>
<dbReference type="OrthoDB" id="364892at2759"/>
<dbReference type="CDD" id="cd16261">
    <property type="entry name" value="EF2_snRNP_III"/>
    <property type="match status" value="1"/>
</dbReference>
<dbReference type="InterPro" id="IPR009000">
    <property type="entry name" value="Transl_B-barrel_sf"/>
</dbReference>
<feature type="region of interest" description="Disordered" evidence="10">
    <location>
        <begin position="433"/>
        <end position="458"/>
    </location>
</feature>
<evidence type="ECO:0000313" key="12">
    <source>
        <dbReference type="EMBL" id="KIM28418.1"/>
    </source>
</evidence>
<keyword evidence="13" id="KW-1185">Reference proteome</keyword>
<dbReference type="Gene3D" id="3.90.1430.10">
    <property type="entry name" value="Yeast translation eEF2 (G' domain)"/>
    <property type="match status" value="1"/>
</dbReference>
<accession>A0A0C2WQE0</accession>
<evidence type="ECO:0000256" key="4">
    <source>
        <dbReference type="ARBA" id="ARBA00022741"/>
    </source>
</evidence>
<dbReference type="GO" id="GO:1990904">
    <property type="term" value="C:ribonucleoprotein complex"/>
    <property type="evidence" value="ECO:0007669"/>
    <property type="project" value="TreeGrafter"/>
</dbReference>
<dbReference type="InterPro" id="IPR014721">
    <property type="entry name" value="Ribsml_uS5_D2-typ_fold_subgr"/>
</dbReference>
<dbReference type="InterPro" id="IPR035647">
    <property type="entry name" value="EFG_III/V"/>
</dbReference>
<dbReference type="FunFam" id="3.30.70.870:FF:000002">
    <property type="entry name" value="Translation elongation factor 2"/>
    <property type="match status" value="1"/>
</dbReference>
<dbReference type="CDD" id="cd01681">
    <property type="entry name" value="aeEF2_snRNP_like_IV"/>
    <property type="match status" value="1"/>
</dbReference>
<dbReference type="SUPFAM" id="SSF54211">
    <property type="entry name" value="Ribosomal protein S5 domain 2-like"/>
    <property type="match status" value="1"/>
</dbReference>
<feature type="region of interest" description="Disordered" evidence="10">
    <location>
        <begin position="722"/>
        <end position="748"/>
    </location>
</feature>
<keyword evidence="4" id="KW-0547">Nucleotide-binding</keyword>
<evidence type="ECO:0000256" key="3">
    <source>
        <dbReference type="ARBA" id="ARBA00022517"/>
    </source>
</evidence>
<dbReference type="SUPFAM" id="SSF52540">
    <property type="entry name" value="P-loop containing nucleoside triphosphate hydrolases"/>
    <property type="match status" value="1"/>
</dbReference>
<evidence type="ECO:0000256" key="10">
    <source>
        <dbReference type="SAM" id="MobiDB-lite"/>
    </source>
</evidence>
<dbReference type="GO" id="GO:0003924">
    <property type="term" value="F:GTPase activity"/>
    <property type="evidence" value="ECO:0007669"/>
    <property type="project" value="InterPro"/>
</dbReference>
<dbReference type="Pfam" id="PF00679">
    <property type="entry name" value="EFG_C"/>
    <property type="match status" value="1"/>
</dbReference>
<evidence type="ECO:0000313" key="13">
    <source>
        <dbReference type="Proteomes" id="UP000054097"/>
    </source>
</evidence>
<evidence type="ECO:0000256" key="9">
    <source>
        <dbReference type="ARBA" id="ARBA00081809"/>
    </source>
</evidence>
<dbReference type="Proteomes" id="UP000054097">
    <property type="component" value="Unassembled WGS sequence"/>
</dbReference>
<dbReference type="EMBL" id="KN824293">
    <property type="protein sequence ID" value="KIM28418.1"/>
    <property type="molecule type" value="Genomic_DNA"/>
</dbReference>
<dbReference type="FunFam" id="3.30.70.240:FF:000006">
    <property type="entry name" value="Elongation factor like GTPase 1"/>
    <property type="match status" value="1"/>
</dbReference>
<dbReference type="CDD" id="cd01885">
    <property type="entry name" value="EF2"/>
    <property type="match status" value="1"/>
</dbReference>
<dbReference type="GO" id="GO:0005525">
    <property type="term" value="F:GTP binding"/>
    <property type="evidence" value="ECO:0007669"/>
    <property type="project" value="UniProtKB-KW"/>
</dbReference>
<dbReference type="Gene3D" id="3.30.70.870">
    <property type="entry name" value="Elongation Factor G (Translational Gtpase), domain 3"/>
    <property type="match status" value="1"/>
</dbReference>
<dbReference type="Pfam" id="PF25118">
    <property type="entry name" value="EFL1"/>
    <property type="match status" value="1"/>
</dbReference>
<keyword evidence="2" id="KW-0963">Cytoplasm</keyword>
<dbReference type="Pfam" id="PF00009">
    <property type="entry name" value="GTP_EFTU"/>
    <property type="match status" value="1"/>
</dbReference>
<dbReference type="PROSITE" id="PS51722">
    <property type="entry name" value="G_TR_2"/>
    <property type="match status" value="1"/>
</dbReference>
<evidence type="ECO:0000256" key="7">
    <source>
        <dbReference type="ARBA" id="ARBA00048548"/>
    </source>
</evidence>
<reference evidence="12 13" key="1">
    <citation type="submission" date="2014-04" db="EMBL/GenBank/DDBJ databases">
        <authorList>
            <consortium name="DOE Joint Genome Institute"/>
            <person name="Kuo A."/>
            <person name="Zuccaro A."/>
            <person name="Kohler A."/>
            <person name="Nagy L.G."/>
            <person name="Floudas D."/>
            <person name="Copeland A."/>
            <person name="Barry K.W."/>
            <person name="Cichocki N."/>
            <person name="Veneault-Fourrey C."/>
            <person name="LaButti K."/>
            <person name="Lindquist E.A."/>
            <person name="Lipzen A."/>
            <person name="Lundell T."/>
            <person name="Morin E."/>
            <person name="Murat C."/>
            <person name="Sun H."/>
            <person name="Tunlid A."/>
            <person name="Henrissat B."/>
            <person name="Grigoriev I.V."/>
            <person name="Hibbett D.S."/>
            <person name="Martin F."/>
            <person name="Nordberg H.P."/>
            <person name="Cantor M.N."/>
            <person name="Hua S.X."/>
        </authorList>
    </citation>
    <scope>NUCLEOTIDE SEQUENCE [LARGE SCALE GENOMIC DNA]</scope>
    <source>
        <strain evidence="12 13">MAFF 305830</strain>
    </source>
</reference>
<evidence type="ECO:0000256" key="5">
    <source>
        <dbReference type="ARBA" id="ARBA00022801"/>
    </source>
</evidence>
<evidence type="ECO:0000259" key="11">
    <source>
        <dbReference type="PROSITE" id="PS51722"/>
    </source>
</evidence>
<keyword evidence="3" id="KW-0690">Ribosome biogenesis</keyword>
<feature type="compositionally biased region" description="Basic and acidic residues" evidence="10">
    <location>
        <begin position="433"/>
        <end position="446"/>
    </location>
</feature>
<dbReference type="InterPro" id="IPR056752">
    <property type="entry name" value="EFL1"/>
</dbReference>
<dbReference type="Gene3D" id="3.30.230.10">
    <property type="match status" value="1"/>
</dbReference>
<dbReference type="InterPro" id="IPR000640">
    <property type="entry name" value="EFG_V-like"/>
</dbReference>
<dbReference type="Gene3D" id="3.40.50.300">
    <property type="entry name" value="P-loop containing nucleotide triphosphate hydrolases"/>
    <property type="match status" value="1"/>
</dbReference>
<dbReference type="STRING" id="933852.A0A0C2WQE0"/>
<keyword evidence="5" id="KW-0378">Hydrolase</keyword>
<dbReference type="PANTHER" id="PTHR42908:SF3">
    <property type="entry name" value="ELONGATION FACTOR-LIKE GTPASE 1"/>
    <property type="match status" value="1"/>
</dbReference>
<dbReference type="Gene3D" id="2.40.30.10">
    <property type="entry name" value="Translation factors"/>
    <property type="match status" value="1"/>
</dbReference>
<dbReference type="GO" id="GO:0005829">
    <property type="term" value="C:cytosol"/>
    <property type="evidence" value="ECO:0007669"/>
    <property type="project" value="TreeGrafter"/>
</dbReference>
<dbReference type="InterPro" id="IPR027417">
    <property type="entry name" value="P-loop_NTPase"/>
</dbReference>
<proteinExistence type="predicted"/>
<dbReference type="InterPro" id="IPR041095">
    <property type="entry name" value="EFG_II"/>
</dbReference>
<dbReference type="PRINTS" id="PR00315">
    <property type="entry name" value="ELONGATNFCT"/>
</dbReference>
<evidence type="ECO:0000256" key="8">
    <source>
        <dbReference type="ARBA" id="ARBA00068031"/>
    </source>
</evidence>
<feature type="compositionally biased region" description="Basic and acidic residues" evidence="10">
    <location>
        <begin position="722"/>
        <end position="731"/>
    </location>
</feature>
<dbReference type="InterPro" id="IPR000795">
    <property type="entry name" value="T_Tr_GTP-bd_dom"/>
</dbReference>
<dbReference type="AlphaFoldDB" id="A0A0C2WQE0"/>
<dbReference type="CDD" id="cd16268">
    <property type="entry name" value="EF2_II"/>
    <property type="match status" value="1"/>
</dbReference>
<evidence type="ECO:0000256" key="1">
    <source>
        <dbReference type="ARBA" id="ARBA00004496"/>
    </source>
</evidence>
<comment type="catalytic activity">
    <reaction evidence="7">
        <text>GTP + H2O = GDP + phosphate + H(+)</text>
        <dbReference type="Rhea" id="RHEA:19669"/>
        <dbReference type="ChEBI" id="CHEBI:15377"/>
        <dbReference type="ChEBI" id="CHEBI:15378"/>
        <dbReference type="ChEBI" id="CHEBI:37565"/>
        <dbReference type="ChEBI" id="CHEBI:43474"/>
        <dbReference type="ChEBI" id="CHEBI:58189"/>
    </reaction>
</comment>
<sequence length="1051" mass="117102">MATNASLTRNITASGHVDHGKTTYVDSLLAANNIISSRLAGKIRYLDSREDEQERGITMEASAVSLRFTTSAASGTSTPVGEPSKTYTVNLIDTPGHVDFSSEVSASSRLCDGALVLVDVVEGVCTQTISVLRQARADRLKPILIINKFDRLITELKLTPLEGYHHLSQLIEQVNAVMGSFFAGERMEDDLRWRESREKRMEARKLASAESDQPADNVVEDEFQEKDDEDIYFAPERGNVIFASAIDGWAFRIGKFARLFSSKLGLNEDNLKKVLWGDYYLDPKTKRVISPKHLKGRNLKPLFVQFVLENLWSVYENVVINPNSEKVTKIVSALNLKLQPRDLVSKNTRHLLNLIFSQWLPLAACTVQAVIDVIPPPTIAQRTRLPKIVYPELTDETTEPKNKLETELWSCNADEDSSVVAYVSKMFAVQKKHMPESKAKNRREDTESNGAEVSEETPGEEEVLLGFARLYSGRLRTGSKIASILPKYDAKRSPSHARNKKYITFVTVRGLYTMMGRDLVPVQEVVAGNVFAITGLEGCVGRSATLCAPAATGFEQDVTLNPEFDASSQRECIINMGGLNIEVAPIVRVALEPVESVDLPKMVKGLKLLSQADPFVEVFQQQTGEWVILGAGELHLERCLKDLRERFAKVEIQASNPIVPFRETAVKAADMAPPKTPNAPRGTMHGTASHGIANFTIRAIPMPETMIKFLQVNQSIISKLEREAQHEGHDHQNHHHHHPAEGGEAEASLADEEAAIANGEILQRPNVRTDEFWDAFYNIAKTAGGEWGRRINHVWAFGPNRVGPNLLLDYRPEGERWHDRKTCTRHEPPASASRATLEFEPSLEAGFQIATLQGPLCAEPVQGMAYIVESLQVNEIEGQDTEAHSKRTQAKGSLISSMRDTCRKGLLDWSPRLMLAMYTCDIQASTDVLGKVYGVVARRKGRIVAEEMKEGTSYFTVSSLIPVVESFGFSDEIRSKTSGAASPQLIFSGYEILDLDPFWVPKTEEELEDLGEKSDRANVARVYMDAVRDRKGMFVEKKLVEFAEKQRTLKR</sequence>
<dbReference type="Pfam" id="PF14492">
    <property type="entry name" value="EFG_III"/>
    <property type="match status" value="1"/>
</dbReference>
<dbReference type="InterPro" id="IPR020568">
    <property type="entry name" value="Ribosomal_Su5_D2-typ_SF"/>
</dbReference>
<feature type="domain" description="Tr-type G" evidence="11">
    <location>
        <begin position="6"/>
        <end position="315"/>
    </location>
</feature>
<dbReference type="PANTHER" id="PTHR42908">
    <property type="entry name" value="TRANSLATION ELONGATION FACTOR-RELATED"/>
    <property type="match status" value="1"/>
</dbReference>
<dbReference type="SUPFAM" id="SSF54980">
    <property type="entry name" value="EF-G C-terminal domain-like"/>
    <property type="match status" value="2"/>
</dbReference>
<name>A0A0C2WQE0_SERVB</name>
<dbReference type="FunFam" id="3.40.50.300:FF:000746">
    <property type="entry name" value="Ribosome assembly protein 1"/>
    <property type="match status" value="1"/>
</dbReference>
<dbReference type="CDD" id="cd04096">
    <property type="entry name" value="eEF2_snRNP_like_C"/>
    <property type="match status" value="1"/>
</dbReference>
<dbReference type="SMART" id="SM00838">
    <property type="entry name" value="EFG_C"/>
    <property type="match status" value="1"/>
</dbReference>
<keyword evidence="6" id="KW-0342">GTP-binding</keyword>